<keyword evidence="4" id="KW-0285">Flavoprotein</keyword>
<feature type="non-terminal residue" evidence="8">
    <location>
        <position position="1"/>
    </location>
</feature>
<organism evidence="8 9">
    <name type="scientific">Candolleomyces eurysporus</name>
    <dbReference type="NCBI Taxonomy" id="2828524"/>
    <lineage>
        <taxon>Eukaryota</taxon>
        <taxon>Fungi</taxon>
        <taxon>Dikarya</taxon>
        <taxon>Basidiomycota</taxon>
        <taxon>Agaricomycotina</taxon>
        <taxon>Agaricomycetes</taxon>
        <taxon>Agaricomycetidae</taxon>
        <taxon>Agaricales</taxon>
        <taxon>Agaricineae</taxon>
        <taxon>Psathyrellaceae</taxon>
        <taxon>Candolleomyces</taxon>
    </lineage>
</organism>
<dbReference type="Gene3D" id="3.50.50.60">
    <property type="entry name" value="FAD/NAD(P)-binding domain"/>
    <property type="match status" value="1"/>
</dbReference>
<proteinExistence type="inferred from homology"/>
<dbReference type="InterPro" id="IPR000172">
    <property type="entry name" value="GMC_OxRdtase_N"/>
</dbReference>
<dbReference type="PANTHER" id="PTHR11552">
    <property type="entry name" value="GLUCOSE-METHANOL-CHOLINE GMC OXIDOREDUCTASE"/>
    <property type="match status" value="1"/>
</dbReference>
<feature type="chain" id="PRO_5040922599" description="Glucose-methanol-choline oxidoreductase N-terminal domain-containing protein" evidence="6">
    <location>
        <begin position="22"/>
        <end position="350"/>
    </location>
</feature>
<comment type="subunit">
    <text evidence="3">Monomer.</text>
</comment>
<dbReference type="GO" id="GO:0016614">
    <property type="term" value="F:oxidoreductase activity, acting on CH-OH group of donors"/>
    <property type="evidence" value="ECO:0007669"/>
    <property type="project" value="InterPro"/>
</dbReference>
<evidence type="ECO:0000313" key="9">
    <source>
        <dbReference type="Proteomes" id="UP001140091"/>
    </source>
</evidence>
<evidence type="ECO:0000256" key="6">
    <source>
        <dbReference type="SAM" id="SignalP"/>
    </source>
</evidence>
<accession>A0A9W8JK99</accession>
<name>A0A9W8JK99_9AGAR</name>
<keyword evidence="5" id="KW-0274">FAD</keyword>
<dbReference type="InterPro" id="IPR012132">
    <property type="entry name" value="GMC_OxRdtase"/>
</dbReference>
<dbReference type="InterPro" id="IPR036188">
    <property type="entry name" value="FAD/NAD-bd_sf"/>
</dbReference>
<dbReference type="PROSITE" id="PS00624">
    <property type="entry name" value="GMC_OXRED_2"/>
    <property type="match status" value="1"/>
</dbReference>
<dbReference type="GO" id="GO:0050660">
    <property type="term" value="F:flavin adenine dinucleotide binding"/>
    <property type="evidence" value="ECO:0007669"/>
    <property type="project" value="InterPro"/>
</dbReference>
<evidence type="ECO:0000256" key="2">
    <source>
        <dbReference type="ARBA" id="ARBA00010790"/>
    </source>
</evidence>
<evidence type="ECO:0000256" key="4">
    <source>
        <dbReference type="ARBA" id="ARBA00022630"/>
    </source>
</evidence>
<comment type="cofactor">
    <cofactor evidence="1">
        <name>FAD</name>
        <dbReference type="ChEBI" id="CHEBI:57692"/>
    </cofactor>
</comment>
<dbReference type="SUPFAM" id="SSF51905">
    <property type="entry name" value="FAD/NAD(P)-binding domain"/>
    <property type="match status" value="1"/>
</dbReference>
<keyword evidence="9" id="KW-1185">Reference proteome</keyword>
<evidence type="ECO:0000256" key="5">
    <source>
        <dbReference type="ARBA" id="ARBA00022827"/>
    </source>
</evidence>
<dbReference type="PANTHER" id="PTHR11552:SF147">
    <property type="entry name" value="CHOLINE DEHYDROGENASE, MITOCHONDRIAL"/>
    <property type="match status" value="1"/>
</dbReference>
<reference evidence="8" key="1">
    <citation type="submission" date="2022-06" db="EMBL/GenBank/DDBJ databases">
        <title>Genome Sequence of Candolleomyces eurysporus.</title>
        <authorList>
            <person name="Buettner E."/>
        </authorList>
    </citation>
    <scope>NUCLEOTIDE SEQUENCE</scope>
    <source>
        <strain evidence="8">VTCC 930004</strain>
    </source>
</reference>
<dbReference type="EMBL" id="JANBPK010000427">
    <property type="protein sequence ID" value="KAJ2935644.1"/>
    <property type="molecule type" value="Genomic_DNA"/>
</dbReference>
<comment type="caution">
    <text evidence="8">The sequence shown here is derived from an EMBL/GenBank/DDBJ whole genome shotgun (WGS) entry which is preliminary data.</text>
</comment>
<dbReference type="Proteomes" id="UP001140091">
    <property type="component" value="Unassembled WGS sequence"/>
</dbReference>
<dbReference type="AlphaFoldDB" id="A0A9W8JK99"/>
<dbReference type="Pfam" id="PF00732">
    <property type="entry name" value="GMC_oxred_N"/>
    <property type="match status" value="2"/>
</dbReference>
<evidence type="ECO:0000256" key="1">
    <source>
        <dbReference type="ARBA" id="ARBA00001974"/>
    </source>
</evidence>
<gene>
    <name evidence="8" type="ORF">H1R20_g1449</name>
</gene>
<evidence type="ECO:0000313" key="8">
    <source>
        <dbReference type="EMBL" id="KAJ2935644.1"/>
    </source>
</evidence>
<feature type="domain" description="Glucose-methanol-choline oxidoreductase N-terminal" evidence="7">
    <location>
        <begin position="261"/>
        <end position="275"/>
    </location>
</feature>
<comment type="similarity">
    <text evidence="2">Belongs to the GMC oxidoreductase family.</text>
</comment>
<protein>
    <recommendedName>
        <fullName evidence="7">Glucose-methanol-choline oxidoreductase N-terminal domain-containing protein</fullName>
    </recommendedName>
</protein>
<evidence type="ECO:0000256" key="3">
    <source>
        <dbReference type="ARBA" id="ARBA00011245"/>
    </source>
</evidence>
<feature type="signal peptide" evidence="6">
    <location>
        <begin position="1"/>
        <end position="21"/>
    </location>
</feature>
<dbReference type="OrthoDB" id="269227at2759"/>
<sequence>MHLPILLALLLQLAAAPSAIAVIRESIASLPNTTYDFVIVGGAVLANRLTENPRWNVLVLEAGPSHEGVLDARVPSFSFNLQKTIYDWNYTSTAQPELNNRRVLIPRGHILGGCSSINGMFYTRGSSSDYDRWARVTGDEGWAWKNILPYILKASRVRHELGGEFAYNVDTNSGDPLGTGWLQVTVGNGERSSAATSYLGPEYIKRPNLHVLVKNRVTKVLQTTSNGGIPDFRTVKFTEGYDSSGPSYQVTATKEIILSGGAFGTPHILQLSGIGDPEVLQAAGIETIVDLPSVGKNLTDQPQFTTIWPLGITHTFDPYVEHLYVLRYSCSDSRNRHRNSTEHPNIKHSG</sequence>
<evidence type="ECO:0000259" key="7">
    <source>
        <dbReference type="PROSITE" id="PS00624"/>
    </source>
</evidence>
<keyword evidence="6" id="KW-0732">Signal</keyword>